<keyword evidence="2" id="KW-0472">Membrane</keyword>
<dbReference type="EMBL" id="JABENB010000001">
    <property type="protein sequence ID" value="NNG39381.1"/>
    <property type="molecule type" value="Genomic_DNA"/>
</dbReference>
<dbReference type="AlphaFoldDB" id="A0A849AJ68"/>
<evidence type="ECO:0000256" key="1">
    <source>
        <dbReference type="SAM" id="MobiDB-lite"/>
    </source>
</evidence>
<keyword evidence="2" id="KW-1133">Transmembrane helix</keyword>
<reference evidence="3 4" key="1">
    <citation type="submission" date="2020-05" db="EMBL/GenBank/DDBJ databases">
        <title>Flexivirga sp. ID2601S isolated from air conditioner.</title>
        <authorList>
            <person name="Kim D.H."/>
        </authorList>
    </citation>
    <scope>NUCLEOTIDE SEQUENCE [LARGE SCALE GENOMIC DNA]</scope>
    <source>
        <strain evidence="3 4">ID2601S</strain>
    </source>
</reference>
<feature type="transmembrane region" description="Helical" evidence="2">
    <location>
        <begin position="242"/>
        <end position="266"/>
    </location>
</feature>
<feature type="transmembrane region" description="Helical" evidence="2">
    <location>
        <begin position="149"/>
        <end position="169"/>
    </location>
</feature>
<gene>
    <name evidence="3" type="ORF">HJ588_08840</name>
</gene>
<name>A0A849AJ68_9MICO</name>
<feature type="compositionally biased region" description="Basic residues" evidence="1">
    <location>
        <begin position="331"/>
        <end position="345"/>
    </location>
</feature>
<evidence type="ECO:0000313" key="4">
    <source>
        <dbReference type="Proteomes" id="UP000557772"/>
    </source>
</evidence>
<comment type="caution">
    <text evidence="3">The sequence shown here is derived from an EMBL/GenBank/DDBJ whole genome shotgun (WGS) entry which is preliminary data.</text>
</comment>
<evidence type="ECO:0000256" key="2">
    <source>
        <dbReference type="SAM" id="Phobius"/>
    </source>
</evidence>
<feature type="transmembrane region" description="Helical" evidence="2">
    <location>
        <begin position="12"/>
        <end position="31"/>
    </location>
</feature>
<feature type="region of interest" description="Disordered" evidence="1">
    <location>
        <begin position="328"/>
        <end position="360"/>
    </location>
</feature>
<feature type="compositionally biased region" description="Low complexity" evidence="1">
    <location>
        <begin position="351"/>
        <end position="360"/>
    </location>
</feature>
<feature type="transmembrane region" description="Helical" evidence="2">
    <location>
        <begin position="181"/>
        <end position="207"/>
    </location>
</feature>
<feature type="transmembrane region" description="Helical" evidence="2">
    <location>
        <begin position="213"/>
        <end position="235"/>
    </location>
</feature>
<dbReference type="RefSeq" id="WP_171154083.1">
    <property type="nucleotide sequence ID" value="NZ_JABENB010000001.1"/>
</dbReference>
<dbReference type="Proteomes" id="UP000557772">
    <property type="component" value="Unassembled WGS sequence"/>
</dbReference>
<evidence type="ECO:0000313" key="3">
    <source>
        <dbReference type="EMBL" id="NNG39381.1"/>
    </source>
</evidence>
<sequence length="360" mass="37333">MKQRTIGVRVLWLAIVALGVQAVFVLTYAGAFESGADRLRVTVVSPDAGWAGLMANRINSIDGEPIWADIGSDRASAEQLLRQDDLQAVLVFDPQQQEDLLLTSSAQGQTAATGLRLAITQIEASQGRTVRAQDITPVQPGDPGGVTGYYLVTCWVVSGYLFAALLVTSRDIIRRPQRHHPAWWLLGSVVFAAAAGLSGAFLVTGFLGALDAALLSLAAVGALVVLTGAVVTLALTRLFGAFGLGVSVLALVAVGGPSAGGAYGFAVLPPVWSGIVRWLPGGAGVDAVRKLTYFAADGLALPLGTLIWWLVLGGLVVVLAGVNAPAATRSRPGRHRAAPARRSGRHGGSSGSSPQRGPRK</sequence>
<organism evidence="3 4">
    <name type="scientific">Flexivirga aerilata</name>
    <dbReference type="NCBI Taxonomy" id="1656889"/>
    <lineage>
        <taxon>Bacteria</taxon>
        <taxon>Bacillati</taxon>
        <taxon>Actinomycetota</taxon>
        <taxon>Actinomycetes</taxon>
        <taxon>Micrococcales</taxon>
        <taxon>Dermacoccaceae</taxon>
        <taxon>Flexivirga</taxon>
    </lineage>
</organism>
<accession>A0A849AJ68</accession>
<proteinExistence type="predicted"/>
<protein>
    <submittedName>
        <fullName evidence="3">DUF3533 domain-containing protein</fullName>
    </submittedName>
</protein>
<feature type="transmembrane region" description="Helical" evidence="2">
    <location>
        <begin position="306"/>
        <end position="326"/>
    </location>
</feature>
<keyword evidence="4" id="KW-1185">Reference proteome</keyword>
<keyword evidence="2" id="KW-0812">Transmembrane</keyword>